<dbReference type="EC" id="5.1.3.20" evidence="4"/>
<evidence type="ECO:0000256" key="3">
    <source>
        <dbReference type="ARBA" id="ARBA00023277"/>
    </source>
</evidence>
<comment type="similarity">
    <text evidence="4">Belongs to the NAD(P)-dependent epimerase/dehydratase family. HldD subfamily.</text>
</comment>
<dbReference type="GO" id="GO:0097171">
    <property type="term" value="P:ADP-L-glycero-beta-D-manno-heptose biosynthetic process"/>
    <property type="evidence" value="ECO:0007669"/>
    <property type="project" value="UniProtKB-UniPathway"/>
</dbReference>
<dbReference type="Gene3D" id="3.90.25.10">
    <property type="entry name" value="UDP-galactose 4-epimerase, domain 1"/>
    <property type="match status" value="1"/>
</dbReference>
<dbReference type="Pfam" id="PF01370">
    <property type="entry name" value="Epimerase"/>
    <property type="match status" value="1"/>
</dbReference>
<dbReference type="UniPathway" id="UPA00356">
    <property type="reaction ID" value="UER00440"/>
</dbReference>
<dbReference type="GO" id="GO:0008712">
    <property type="term" value="F:ADP-glyceromanno-heptose 6-epimerase activity"/>
    <property type="evidence" value="ECO:0007669"/>
    <property type="project" value="UniProtKB-UniRule"/>
</dbReference>
<feature type="active site" description="Proton acceptor" evidence="4">
    <location>
        <position position="140"/>
    </location>
</feature>
<comment type="function">
    <text evidence="4">Catalyzes the interconversion between ADP-D-glycero-beta-D-manno-heptose and ADP-L-glycero-beta-D-manno-heptose via an epimerization at carbon 6 of the heptose.</text>
</comment>
<evidence type="ECO:0000259" key="5">
    <source>
        <dbReference type="Pfam" id="PF01370"/>
    </source>
</evidence>
<feature type="binding site" evidence="4">
    <location>
        <begin position="199"/>
        <end position="202"/>
    </location>
    <ligand>
        <name>substrate</name>
    </ligand>
</feature>
<protein>
    <recommendedName>
        <fullName evidence="4">ADP-L-glycero-D-manno-heptose-6-epimerase</fullName>
        <ecNumber evidence="4">5.1.3.20</ecNumber>
    </recommendedName>
    <alternativeName>
        <fullName evidence="4">ADP-L-glycero-beta-D-manno-heptose-6-epimerase</fullName>
        <shortName evidence="4">ADP-glyceromanno-heptose 6-epimerase</shortName>
        <shortName evidence="4">ADP-hep 6-epimerase</shortName>
        <shortName evidence="4">AGME</shortName>
    </alternativeName>
</protein>
<comment type="catalytic activity">
    <reaction evidence="4">
        <text>ADP-D-glycero-beta-D-manno-heptose = ADP-L-glycero-beta-D-manno-heptose</text>
        <dbReference type="Rhea" id="RHEA:17577"/>
        <dbReference type="ChEBI" id="CHEBI:59967"/>
        <dbReference type="ChEBI" id="CHEBI:61506"/>
        <dbReference type="EC" id="5.1.3.20"/>
    </reaction>
</comment>
<comment type="pathway">
    <text evidence="4">Nucleotide-sugar biosynthesis; ADP-L-glycero-beta-D-manno-heptose biosynthesis; ADP-L-glycero-beta-D-manno-heptose from D-glycero-beta-D-manno-heptose 7-phosphate: step 4/4.</text>
</comment>
<dbReference type="Gene3D" id="3.40.50.720">
    <property type="entry name" value="NAD(P)-binding Rossmann-like Domain"/>
    <property type="match status" value="1"/>
</dbReference>
<dbReference type="GO" id="GO:0005975">
    <property type="term" value="P:carbohydrate metabolic process"/>
    <property type="evidence" value="ECO:0007669"/>
    <property type="project" value="UniProtKB-UniRule"/>
</dbReference>
<feature type="binding site" evidence="4">
    <location>
        <begin position="75"/>
        <end position="79"/>
    </location>
    <ligand>
        <name>NADP(+)</name>
        <dbReference type="ChEBI" id="CHEBI:58349"/>
    </ligand>
</feature>
<dbReference type="InterPro" id="IPR001509">
    <property type="entry name" value="Epimerase_deHydtase"/>
</dbReference>
<dbReference type="PANTHER" id="PTHR43103:SF3">
    <property type="entry name" value="ADP-L-GLYCERO-D-MANNO-HEPTOSE-6-EPIMERASE"/>
    <property type="match status" value="1"/>
</dbReference>
<feature type="binding site" evidence="4">
    <location>
        <position position="213"/>
    </location>
    <ligand>
        <name>substrate</name>
    </ligand>
</feature>
<feature type="binding site" evidence="4">
    <location>
        <position position="144"/>
    </location>
    <ligand>
        <name>NADP(+)</name>
        <dbReference type="ChEBI" id="CHEBI:58349"/>
    </ligand>
</feature>
<name>A0A1M3L5X2_9BACT</name>
<dbReference type="InterPro" id="IPR036291">
    <property type="entry name" value="NAD(P)-bd_dom_sf"/>
</dbReference>
<evidence type="ECO:0000256" key="1">
    <source>
        <dbReference type="ARBA" id="ARBA00022857"/>
    </source>
</evidence>
<feature type="binding site" evidence="4">
    <location>
        <begin position="10"/>
        <end position="11"/>
    </location>
    <ligand>
        <name>NADP(+)</name>
        <dbReference type="ChEBI" id="CHEBI:58349"/>
    </ligand>
</feature>
<comment type="caution">
    <text evidence="6">The sequence shown here is derived from an EMBL/GenBank/DDBJ whole genome shotgun (WGS) entry which is preliminary data.</text>
</comment>
<accession>A0A1M3L5X2</accession>
<feature type="binding site" evidence="4">
    <location>
        <position position="279"/>
    </location>
    <ligand>
        <name>substrate</name>
    </ligand>
</feature>
<dbReference type="CDD" id="cd05248">
    <property type="entry name" value="ADP_GME_SDR_e"/>
    <property type="match status" value="1"/>
</dbReference>
<keyword evidence="2 4" id="KW-0413">Isomerase</keyword>
<sequence>MIIVTGGAGFIGSCMVATLNAAGRDDILVVDNLRTGDKWKNLVDHSFIDIVSKEQFLEDIEHGRAPSDIDGIIHLGACSATTERDADYLLENNHHYSMAVANLALKRNARFIYASSAATYGSGADGYADTTVDLRPLNMYGYSKHLFDMWMRRHGFDARAVGLKFFNVFGPNEYHKGDMASMVYKAVQQIQATGRVRLFRSNEARFGDGGQMRDFVYVKDCCRIMRDLLLERTDVNGILNLGTGRARSWNDLMNAVFAAMDREPVIDYVDMPVHLAGQYQNFTEADMSSYERQMFPVVFEELEDSVADYVRGHLLAEWPYLHHRS</sequence>
<feature type="binding site" evidence="4">
    <location>
        <position position="178"/>
    </location>
    <ligand>
        <name>substrate</name>
    </ligand>
</feature>
<reference evidence="6 7" key="1">
    <citation type="submission" date="2016-09" db="EMBL/GenBank/DDBJ databases">
        <title>Genome-resolved meta-omics ties microbial dynamics to process performance in biotechnology for thiocyanate degradation.</title>
        <authorList>
            <person name="Kantor R.S."/>
            <person name="Huddy R.J."/>
            <person name="Iyer R."/>
            <person name="Thomas B.C."/>
            <person name="Brown C.T."/>
            <person name="Anantharaman K."/>
            <person name="Tringe S."/>
            <person name="Hettich R.L."/>
            <person name="Harrison S.T."/>
            <person name="Banfield J.F."/>
        </authorList>
    </citation>
    <scope>NUCLEOTIDE SEQUENCE [LARGE SCALE GENOMIC DNA]</scope>
    <source>
        <strain evidence="6">59-99</strain>
    </source>
</reference>
<evidence type="ECO:0000313" key="7">
    <source>
        <dbReference type="Proteomes" id="UP000184233"/>
    </source>
</evidence>
<dbReference type="NCBIfam" id="TIGR02197">
    <property type="entry name" value="heptose_epim"/>
    <property type="match status" value="1"/>
</dbReference>
<feature type="binding site" evidence="4">
    <location>
        <position position="185"/>
    </location>
    <ligand>
        <name>substrate</name>
    </ligand>
</feature>
<dbReference type="STRING" id="1895771.BGO89_04925"/>
<feature type="binding site" evidence="4">
    <location>
        <position position="176"/>
    </location>
    <ligand>
        <name>NADP(+)</name>
        <dbReference type="ChEBI" id="CHEBI:58349"/>
    </ligand>
</feature>
<comment type="subunit">
    <text evidence="4">Homopentamer.</text>
</comment>
<evidence type="ECO:0000313" key="6">
    <source>
        <dbReference type="EMBL" id="OJX60909.1"/>
    </source>
</evidence>
<dbReference type="InterPro" id="IPR011912">
    <property type="entry name" value="Heptose_epim"/>
</dbReference>
<keyword evidence="3 4" id="KW-0119">Carbohydrate metabolism</keyword>
<feature type="binding site" evidence="4">
    <location>
        <position position="38"/>
    </location>
    <ligand>
        <name>NADP(+)</name>
        <dbReference type="ChEBI" id="CHEBI:58349"/>
    </ligand>
</feature>
<feature type="binding site" evidence="4">
    <location>
        <position position="167"/>
    </location>
    <ligand>
        <name>substrate</name>
    </ligand>
</feature>
<keyword evidence="1 4" id="KW-0521">NADP</keyword>
<organism evidence="6 7">
    <name type="scientific">Candidatus Kapaibacterium thiocyanatum</name>
    <dbReference type="NCBI Taxonomy" id="1895771"/>
    <lineage>
        <taxon>Bacteria</taxon>
        <taxon>Pseudomonadati</taxon>
        <taxon>Candidatus Kapaibacteriota</taxon>
        <taxon>Candidatus Kapaibacteriia</taxon>
        <taxon>Candidatus Kapaibacteriales</taxon>
        <taxon>Candidatus Kapaibacteriaceae</taxon>
        <taxon>Candidatus Kapaibacterium</taxon>
    </lineage>
</organism>
<evidence type="ECO:0000256" key="4">
    <source>
        <dbReference type="HAMAP-Rule" id="MF_01601"/>
    </source>
</evidence>
<dbReference type="Proteomes" id="UP000184233">
    <property type="component" value="Unassembled WGS sequence"/>
</dbReference>
<comment type="domain">
    <text evidence="4">Contains a large N-terminal NADP-binding domain, and a smaller C-terminal substrate-binding domain.</text>
</comment>
<feature type="active site" description="Proton acceptor" evidence="4">
    <location>
        <position position="176"/>
    </location>
</feature>
<proteinExistence type="inferred from homology"/>
<dbReference type="SUPFAM" id="SSF51735">
    <property type="entry name" value="NAD(P)-binding Rossmann-fold domains"/>
    <property type="match status" value="1"/>
</dbReference>
<feature type="domain" description="NAD-dependent epimerase/dehydratase" evidence="5">
    <location>
        <begin position="2"/>
        <end position="242"/>
    </location>
</feature>
<gene>
    <name evidence="4" type="primary">hldD</name>
    <name evidence="6" type="ORF">BGO89_04925</name>
</gene>
<evidence type="ECO:0000256" key="2">
    <source>
        <dbReference type="ARBA" id="ARBA00023235"/>
    </source>
</evidence>
<dbReference type="EMBL" id="MKVH01000003">
    <property type="protein sequence ID" value="OJX60909.1"/>
    <property type="molecule type" value="Genomic_DNA"/>
</dbReference>
<dbReference type="HAMAP" id="MF_01601">
    <property type="entry name" value="Heptose_epimerase"/>
    <property type="match status" value="1"/>
</dbReference>
<dbReference type="PANTHER" id="PTHR43103">
    <property type="entry name" value="NUCLEOSIDE-DIPHOSPHATE-SUGAR EPIMERASE"/>
    <property type="match status" value="1"/>
</dbReference>
<feature type="binding site" evidence="4">
    <location>
        <position position="168"/>
    </location>
    <ligand>
        <name>NADP(+)</name>
        <dbReference type="ChEBI" id="CHEBI:58349"/>
    </ligand>
</feature>
<dbReference type="GO" id="GO:0050661">
    <property type="term" value="F:NADP binding"/>
    <property type="evidence" value="ECO:0007669"/>
    <property type="project" value="InterPro"/>
</dbReference>
<feature type="binding site" evidence="4">
    <location>
        <position position="92"/>
    </location>
    <ligand>
        <name>NADP(+)</name>
        <dbReference type="ChEBI" id="CHEBI:58349"/>
    </ligand>
</feature>
<feature type="binding site" evidence="4">
    <location>
        <begin position="31"/>
        <end position="32"/>
    </location>
    <ligand>
        <name>NADP(+)</name>
        <dbReference type="ChEBI" id="CHEBI:58349"/>
    </ligand>
</feature>
<feature type="binding site" evidence="4">
    <location>
        <position position="53"/>
    </location>
    <ligand>
        <name>NADP(+)</name>
        <dbReference type="ChEBI" id="CHEBI:58349"/>
    </ligand>
</feature>
<dbReference type="AlphaFoldDB" id="A0A1M3L5X2"/>
<comment type="cofactor">
    <cofactor evidence="4">
        <name>NADP(+)</name>
        <dbReference type="ChEBI" id="CHEBI:58349"/>
    </cofactor>
    <text evidence="4">Binds 1 NADP(+) per subunit.</text>
</comment>